<reference evidence="5 6" key="1">
    <citation type="submission" date="2017-09" db="EMBL/GenBank/DDBJ databases">
        <title>High-quality draft genome sequence of Butyrivibrio fibrisolvens INBov1, isolated from cow rumen.</title>
        <authorList>
            <person name="Rodriguez Hernaez J."/>
            <person name="Rivarola M."/>
            <person name="Paniego N."/>
            <person name="Cravero S."/>
            <person name="Ceron Cucchi M."/>
            <person name="Martinez M.C."/>
        </authorList>
    </citation>
    <scope>NUCLEOTIDE SEQUENCE [LARGE SCALE GENOMIC DNA]</scope>
    <source>
        <strain evidence="5 6">INBov1</strain>
    </source>
</reference>
<evidence type="ECO:0000256" key="1">
    <source>
        <dbReference type="ARBA" id="ARBA00008668"/>
    </source>
</evidence>
<dbReference type="InterPro" id="IPR037459">
    <property type="entry name" value="RhgT-like"/>
</dbReference>
<dbReference type="SUPFAM" id="SSF52266">
    <property type="entry name" value="SGNH hydrolase"/>
    <property type="match status" value="1"/>
</dbReference>
<evidence type="ECO:0000259" key="3">
    <source>
        <dbReference type="Pfam" id="PF13472"/>
    </source>
</evidence>
<dbReference type="PANTHER" id="PTHR43695">
    <property type="entry name" value="PUTATIVE (AFU_ORTHOLOGUE AFUA_2G17250)-RELATED"/>
    <property type="match status" value="1"/>
</dbReference>
<protein>
    <submittedName>
        <fullName evidence="5">Uncharacterized protein</fullName>
    </submittedName>
</protein>
<proteinExistence type="inferred from homology"/>
<dbReference type="Gene3D" id="3.40.50.1110">
    <property type="entry name" value="SGNH hydrolase"/>
    <property type="match status" value="1"/>
</dbReference>
<dbReference type="InterPro" id="IPR013830">
    <property type="entry name" value="SGNH_hydro"/>
</dbReference>
<organism evidence="5 6">
    <name type="scientific">Butyrivibrio fibrisolvens</name>
    <dbReference type="NCBI Taxonomy" id="831"/>
    <lineage>
        <taxon>Bacteria</taxon>
        <taxon>Bacillati</taxon>
        <taxon>Bacillota</taxon>
        <taxon>Clostridia</taxon>
        <taxon>Lachnospirales</taxon>
        <taxon>Lachnospiraceae</taxon>
        <taxon>Butyrivibrio</taxon>
    </lineage>
</organism>
<comment type="similarity">
    <text evidence="1">Belongs to the 'GDSL' lipolytic enzyme family.</text>
</comment>
<dbReference type="Proteomes" id="UP000245488">
    <property type="component" value="Chromosome"/>
</dbReference>
<evidence type="ECO:0000256" key="2">
    <source>
        <dbReference type="ARBA" id="ARBA00022801"/>
    </source>
</evidence>
<dbReference type="Pfam" id="PF25849">
    <property type="entry name" value="PelX_N"/>
    <property type="match status" value="1"/>
</dbReference>
<keyword evidence="6" id="KW-1185">Reference proteome</keyword>
<evidence type="ECO:0000313" key="5">
    <source>
        <dbReference type="EMBL" id="PWT26363.1"/>
    </source>
</evidence>
<dbReference type="InterPro" id="IPR036514">
    <property type="entry name" value="SGNH_hydro_sf"/>
</dbReference>
<name>A0A317G185_BUTFI</name>
<dbReference type="GO" id="GO:0016787">
    <property type="term" value="F:hydrolase activity"/>
    <property type="evidence" value="ECO:0007669"/>
    <property type="project" value="UniProtKB-KW"/>
</dbReference>
<dbReference type="InterPro" id="IPR058953">
    <property type="entry name" value="PelX-like_N"/>
</dbReference>
<dbReference type="Pfam" id="PF13472">
    <property type="entry name" value="Lipase_GDSL_2"/>
    <property type="match status" value="1"/>
</dbReference>
<dbReference type="PANTHER" id="PTHR43695:SF1">
    <property type="entry name" value="RHAMNOGALACTURONAN ACETYLESTERASE"/>
    <property type="match status" value="1"/>
</dbReference>
<dbReference type="RefSeq" id="WP_110072199.1">
    <property type="nucleotide sequence ID" value="NZ_CM009896.1"/>
</dbReference>
<feature type="domain" description="Pectate disaccharide-lyase-like N-terminal" evidence="4">
    <location>
        <begin position="361"/>
        <end position="413"/>
    </location>
</feature>
<evidence type="ECO:0000313" key="6">
    <source>
        <dbReference type="Proteomes" id="UP000245488"/>
    </source>
</evidence>
<dbReference type="AlphaFoldDB" id="A0A317G185"/>
<gene>
    <name evidence="5" type="ORF">CPT75_04110</name>
</gene>
<comment type="caution">
    <text evidence="5">The sequence shown here is derived from an EMBL/GenBank/DDBJ whole genome shotgun (WGS) entry which is preliminary data.</text>
</comment>
<keyword evidence="2" id="KW-0378">Hydrolase</keyword>
<dbReference type="EMBL" id="NXNG01000001">
    <property type="protein sequence ID" value="PWT26363.1"/>
    <property type="molecule type" value="Genomic_DNA"/>
</dbReference>
<evidence type="ECO:0000259" key="4">
    <source>
        <dbReference type="Pfam" id="PF25849"/>
    </source>
</evidence>
<accession>A0A317G185</accession>
<feature type="domain" description="SGNH hydrolase-type esterase" evidence="3">
    <location>
        <begin position="47"/>
        <end position="226"/>
    </location>
</feature>
<sequence>MDVLLFPSLQDVIGNVQKYMDVLLFPSLQDVIKERILDQNYRSTLWVVGDSTVSGFNDKYYMPRVGWGEGLKLFFKDDLRIINLAISGTSSKSFRKTDNYRSFLEGIAEGDFLIIGFGHNDEKRGDSTFTSAIGDKDSEGSFAHSLYRYYIKPANDKGASCILVTPIARRDKDLIYKNDFVHITPDGDYPRAIRQLGQELSIPVCDLTKQTVDIALKVDAGDDPDNNTLMMHARTGSRPICVDDTHTSMFGAAVNAYLIAQDIRKSAPSLALYLKDEYDDPLEQASYWVSKSINKDYKDPVYIRPDKGSDYWNAASDENKNVWYPTVFGDISGHGPKSDDFSFDQKDGSLYISAGNHGNNGKIASKSDGIAMYYIRIPVSKSFKLSADIKIESFNESGGPSDFAAYGLMVRDDIYVDSAIGELLGDYVCAGVMFNPSYSKGTNTFARKSGELDFEGGELIAEPKLHDVRHMTIESTRDGYKASIEGYDAVSAGYDYTLTAVDPEYVYVGIFASRAVAISAGNISLEIDGQISSGYDCYELVGR</sequence>